<proteinExistence type="predicted"/>
<sequence>MKKVDTLMRYLMVIATGGRKIIKIRRAKFAPIQSAMRVSLNNCLSSFADNLEEEEAIMGFIDKNNNLEEVNLIENEVQPSEIYKFFDMKPDLANLKK</sequence>
<accession>A0A3M7T366</accession>
<dbReference type="EMBL" id="REGN01000371">
    <property type="protein sequence ID" value="RNA42377.1"/>
    <property type="molecule type" value="Genomic_DNA"/>
</dbReference>
<name>A0A3M7T366_BRAPC</name>
<gene>
    <name evidence="1" type="ORF">BpHYR1_047687</name>
</gene>
<comment type="caution">
    <text evidence="1">The sequence shown here is derived from an EMBL/GenBank/DDBJ whole genome shotgun (WGS) entry which is preliminary data.</text>
</comment>
<dbReference type="Proteomes" id="UP000276133">
    <property type="component" value="Unassembled WGS sequence"/>
</dbReference>
<reference evidence="1 2" key="1">
    <citation type="journal article" date="2018" name="Sci. Rep.">
        <title>Genomic signatures of local adaptation to the degree of environmental predictability in rotifers.</title>
        <authorList>
            <person name="Franch-Gras L."/>
            <person name="Hahn C."/>
            <person name="Garcia-Roger E.M."/>
            <person name="Carmona M.J."/>
            <person name="Serra M."/>
            <person name="Gomez A."/>
        </authorList>
    </citation>
    <scope>NUCLEOTIDE SEQUENCE [LARGE SCALE GENOMIC DNA]</scope>
    <source>
        <strain evidence="1">HYR1</strain>
    </source>
</reference>
<keyword evidence="2" id="KW-1185">Reference proteome</keyword>
<organism evidence="1 2">
    <name type="scientific">Brachionus plicatilis</name>
    <name type="common">Marine rotifer</name>
    <name type="synonym">Brachionus muelleri</name>
    <dbReference type="NCBI Taxonomy" id="10195"/>
    <lineage>
        <taxon>Eukaryota</taxon>
        <taxon>Metazoa</taxon>
        <taxon>Spiralia</taxon>
        <taxon>Gnathifera</taxon>
        <taxon>Rotifera</taxon>
        <taxon>Eurotatoria</taxon>
        <taxon>Monogononta</taxon>
        <taxon>Pseudotrocha</taxon>
        <taxon>Ploima</taxon>
        <taxon>Brachionidae</taxon>
        <taxon>Brachionus</taxon>
    </lineage>
</organism>
<evidence type="ECO:0000313" key="2">
    <source>
        <dbReference type="Proteomes" id="UP000276133"/>
    </source>
</evidence>
<dbReference type="AlphaFoldDB" id="A0A3M7T366"/>
<evidence type="ECO:0000313" key="1">
    <source>
        <dbReference type="EMBL" id="RNA42377.1"/>
    </source>
</evidence>
<protein>
    <submittedName>
        <fullName evidence="1">Uncharacterized protein</fullName>
    </submittedName>
</protein>